<dbReference type="EMBL" id="FCOK02000054">
    <property type="protein sequence ID" value="SAL57446.1"/>
    <property type="molecule type" value="Genomic_DNA"/>
</dbReference>
<gene>
    <name evidence="3" type="ORF">AWB69_06245</name>
</gene>
<proteinExistence type="predicted"/>
<dbReference type="AlphaFoldDB" id="A0A158ILJ4"/>
<protein>
    <recommendedName>
        <fullName evidence="2">eCIS core domain-containing protein</fullName>
    </recommendedName>
</protein>
<name>A0A158ILJ4_9BURK</name>
<evidence type="ECO:0000313" key="4">
    <source>
        <dbReference type="Proteomes" id="UP000054683"/>
    </source>
</evidence>
<feature type="chain" id="PRO_5008501957" description="eCIS core domain-containing protein" evidence="1">
    <location>
        <begin position="24"/>
        <end position="365"/>
    </location>
</feature>
<evidence type="ECO:0000313" key="3">
    <source>
        <dbReference type="EMBL" id="SAL57446.1"/>
    </source>
</evidence>
<dbReference type="OrthoDB" id="196110at2"/>
<reference evidence="3 4" key="1">
    <citation type="submission" date="2016-01" db="EMBL/GenBank/DDBJ databases">
        <authorList>
            <person name="Oliw E.H."/>
        </authorList>
    </citation>
    <scope>NUCLEOTIDE SEQUENCE [LARGE SCALE GENOMIC DNA]</scope>
    <source>
        <strain evidence="3">LMG 27134</strain>
    </source>
</reference>
<feature type="signal peptide" evidence="1">
    <location>
        <begin position="1"/>
        <end position="23"/>
    </location>
</feature>
<accession>A0A158ILJ4</accession>
<evidence type="ECO:0000259" key="2">
    <source>
        <dbReference type="Pfam" id="PF13699"/>
    </source>
</evidence>
<dbReference type="Pfam" id="PF13699">
    <property type="entry name" value="eCIS_core"/>
    <property type="match status" value="1"/>
</dbReference>
<evidence type="ECO:0000256" key="1">
    <source>
        <dbReference type="SAM" id="SignalP"/>
    </source>
</evidence>
<dbReference type="InterPro" id="IPR025295">
    <property type="entry name" value="eCIS_core_dom"/>
</dbReference>
<keyword evidence="1" id="KW-0732">Signal</keyword>
<feature type="domain" description="eCIS core" evidence="2">
    <location>
        <begin position="163"/>
        <end position="205"/>
    </location>
</feature>
<dbReference type="Proteomes" id="UP000054683">
    <property type="component" value="Unassembled WGS sequence"/>
</dbReference>
<sequence length="365" mass="40140">MRPSIAKWLVLGVLLSDLNVAKAWDCNSNCDACILRNVFTGGCSQMGHDVSCEAAKAAACNGIPNPFDSVNRCLSDLNACPRATVQSIPGYQIADACIKNIERCPQYIVSSIPSLAIQPIIDSYKAHLFSQANGKWQPLPAWFVNQFSKNYPEISLSQIRYAEGIDTVHGQNITLGYHVFLVGAVSLGTRSGNQLMLHELQHTVQWVQRGGEQPFLSEYILHSAGQIIANRSINVHDSVSFERDAIGKANQMIDNLGWMFLVKNSCEYPINISISYFDNTISDYKTTSFYTVRAGGSIIPVNGDGPLHTTHGSYYYYASAIGRNLEWGGGANARKIVIGDISYFFRAERETGAPEAIVVELTCPR</sequence>
<organism evidence="3 4">
    <name type="scientific">Caballeronia udeis</name>
    <dbReference type="NCBI Taxonomy" id="1232866"/>
    <lineage>
        <taxon>Bacteria</taxon>
        <taxon>Pseudomonadati</taxon>
        <taxon>Pseudomonadota</taxon>
        <taxon>Betaproteobacteria</taxon>
        <taxon>Burkholderiales</taxon>
        <taxon>Burkholderiaceae</taxon>
        <taxon>Caballeronia</taxon>
    </lineage>
</organism>